<keyword evidence="2" id="KW-0812">Transmembrane</keyword>
<dbReference type="Pfam" id="PF01094">
    <property type="entry name" value="ANF_receptor"/>
    <property type="match status" value="1"/>
</dbReference>
<organism evidence="9 10">
    <name type="scientific">Brachionus plicatilis</name>
    <name type="common">Marine rotifer</name>
    <name type="synonym">Brachionus muelleri</name>
    <dbReference type="NCBI Taxonomy" id="10195"/>
    <lineage>
        <taxon>Eukaryota</taxon>
        <taxon>Metazoa</taxon>
        <taxon>Spiralia</taxon>
        <taxon>Gnathifera</taxon>
        <taxon>Rotifera</taxon>
        <taxon>Eurotatoria</taxon>
        <taxon>Monogononta</taxon>
        <taxon>Pseudotrocha</taxon>
        <taxon>Ploima</taxon>
        <taxon>Brachionidae</taxon>
        <taxon>Brachionus</taxon>
    </lineage>
</organism>
<keyword evidence="3" id="KW-0732">Signal</keyword>
<feature type="domain" description="Receptor ligand binding region" evidence="8">
    <location>
        <begin position="25"/>
        <end position="319"/>
    </location>
</feature>
<dbReference type="EMBL" id="REGN01005333">
    <property type="protein sequence ID" value="RNA13751.1"/>
    <property type="molecule type" value="Genomic_DNA"/>
</dbReference>
<evidence type="ECO:0000313" key="10">
    <source>
        <dbReference type="Proteomes" id="UP000276133"/>
    </source>
</evidence>
<dbReference type="PRINTS" id="PR00255">
    <property type="entry name" value="NATPEPTIDER"/>
</dbReference>
<dbReference type="STRING" id="10195.A0A3M7QRP6"/>
<dbReference type="SUPFAM" id="SSF53822">
    <property type="entry name" value="Periplasmic binding protein-like I"/>
    <property type="match status" value="1"/>
</dbReference>
<evidence type="ECO:0000256" key="7">
    <source>
        <dbReference type="ARBA" id="ARBA00023180"/>
    </source>
</evidence>
<evidence type="ECO:0000256" key="3">
    <source>
        <dbReference type="ARBA" id="ARBA00022729"/>
    </source>
</evidence>
<dbReference type="GO" id="GO:0017046">
    <property type="term" value="F:peptide hormone binding"/>
    <property type="evidence" value="ECO:0007669"/>
    <property type="project" value="TreeGrafter"/>
</dbReference>
<dbReference type="GO" id="GO:0016020">
    <property type="term" value="C:membrane"/>
    <property type="evidence" value="ECO:0007669"/>
    <property type="project" value="UniProtKB-SubCell"/>
</dbReference>
<dbReference type="OrthoDB" id="302535at2759"/>
<dbReference type="InterPro" id="IPR052612">
    <property type="entry name" value="ANP_Clearance_Receptor"/>
</dbReference>
<dbReference type="Proteomes" id="UP000276133">
    <property type="component" value="Unassembled WGS sequence"/>
</dbReference>
<dbReference type="PANTHER" id="PTHR44755">
    <property type="entry name" value="NATRIURETIC PEPTIDE RECEPTOR 3-RELATED"/>
    <property type="match status" value="1"/>
</dbReference>
<keyword evidence="5" id="KW-0472">Membrane</keyword>
<sequence length="380" mass="44412">MVLQSQLFMYAKKNETNGSKIELNSLAPVARYAPFWNVAVITVGALAQDFRKNKFTEYSTLTNIGATMYWLDKFVIKMFKYFNWKQVIFLFDKDHQEQITNFNCYLTMASLKAALLNSQITVDYKIREKQDRRPVDTILIDYVANKFSVVLLCGSTDFVTDIMLAANRLGFNNGEYVFINFDLYAQMHSEDRLLRPWQLIRNNSLVQDNSTRQAFESLLTVTLKIDGQFQKFRNRLVKYSPIFSNESEVNYFLASFYDAMLIYIKALNENLLNGRDLNDIESVLGNMWNKEFEGVTGRVVIDSYGERIGTFALYDMNPNGSEFDLVMWSKIYNFTDIELIYDVKKRPLYWKGYFHGHFPDSPKCGYNNAKCPVKRKYLKK</sequence>
<proteinExistence type="predicted"/>
<dbReference type="InterPro" id="IPR028082">
    <property type="entry name" value="Peripla_BP_I"/>
</dbReference>
<evidence type="ECO:0000259" key="8">
    <source>
        <dbReference type="Pfam" id="PF01094"/>
    </source>
</evidence>
<dbReference type="InterPro" id="IPR001170">
    <property type="entry name" value="ANPR/GUC"/>
</dbReference>
<name>A0A3M7QRP6_BRAPC</name>
<gene>
    <name evidence="9" type="ORF">BpHYR1_015280</name>
</gene>
<dbReference type="Gene3D" id="3.40.50.2300">
    <property type="match status" value="1"/>
</dbReference>
<comment type="subcellular location">
    <subcellularLocation>
        <location evidence="1">Membrane</location>
        <topology evidence="1">Single-pass type I membrane protein</topology>
    </subcellularLocation>
</comment>
<accession>A0A3M7QRP6</accession>
<comment type="caution">
    <text evidence="9">The sequence shown here is derived from an EMBL/GenBank/DDBJ whole genome shotgun (WGS) entry which is preliminary data.</text>
</comment>
<evidence type="ECO:0000256" key="6">
    <source>
        <dbReference type="ARBA" id="ARBA00023170"/>
    </source>
</evidence>
<evidence type="ECO:0000256" key="1">
    <source>
        <dbReference type="ARBA" id="ARBA00004479"/>
    </source>
</evidence>
<evidence type="ECO:0000313" key="9">
    <source>
        <dbReference type="EMBL" id="RNA13751.1"/>
    </source>
</evidence>
<dbReference type="PANTHER" id="PTHR44755:SF8">
    <property type="entry name" value="RECEPTOR LIGAND BINDING REGION DOMAIN-CONTAINING PROTEIN"/>
    <property type="match status" value="1"/>
</dbReference>
<evidence type="ECO:0000256" key="2">
    <source>
        <dbReference type="ARBA" id="ARBA00022692"/>
    </source>
</evidence>
<evidence type="ECO:0000256" key="5">
    <source>
        <dbReference type="ARBA" id="ARBA00023136"/>
    </source>
</evidence>
<keyword evidence="6 9" id="KW-0675">Receptor</keyword>
<dbReference type="InterPro" id="IPR001828">
    <property type="entry name" value="ANF_lig-bd_rcpt"/>
</dbReference>
<keyword evidence="4" id="KW-1133">Transmembrane helix</keyword>
<protein>
    <submittedName>
        <fullName evidence="9">Atrial natriuretic peptide receptor 2-like</fullName>
    </submittedName>
</protein>
<reference evidence="9 10" key="1">
    <citation type="journal article" date="2018" name="Sci. Rep.">
        <title>Genomic signatures of local adaptation to the degree of environmental predictability in rotifers.</title>
        <authorList>
            <person name="Franch-Gras L."/>
            <person name="Hahn C."/>
            <person name="Garcia-Roger E.M."/>
            <person name="Carmona M.J."/>
            <person name="Serra M."/>
            <person name="Gomez A."/>
        </authorList>
    </citation>
    <scope>NUCLEOTIDE SEQUENCE [LARGE SCALE GENOMIC DNA]</scope>
    <source>
        <strain evidence="9">HYR1</strain>
    </source>
</reference>
<dbReference type="AlphaFoldDB" id="A0A3M7QRP6"/>
<dbReference type="GO" id="GO:0007165">
    <property type="term" value="P:signal transduction"/>
    <property type="evidence" value="ECO:0007669"/>
    <property type="project" value="TreeGrafter"/>
</dbReference>
<dbReference type="GO" id="GO:0038023">
    <property type="term" value="F:signaling receptor activity"/>
    <property type="evidence" value="ECO:0007669"/>
    <property type="project" value="TreeGrafter"/>
</dbReference>
<keyword evidence="10" id="KW-1185">Reference proteome</keyword>
<keyword evidence="7" id="KW-0325">Glycoprotein</keyword>
<evidence type="ECO:0000256" key="4">
    <source>
        <dbReference type="ARBA" id="ARBA00022989"/>
    </source>
</evidence>